<sequence length="99" mass="11897">MRMENENTNSNESLSQYKFTGVGLSTTEKRWAKKRFEDYQLRYHIDNLSDLQLLDELVFRESLQERYKRKIGSLHKDLKNKKDKGEINKEPEIIPKHIL</sequence>
<dbReference type="EMBL" id="LAZR01056980">
    <property type="protein sequence ID" value="KKK73021.1"/>
    <property type="molecule type" value="Genomic_DNA"/>
</dbReference>
<name>A0A0F9ALF2_9ZZZZ</name>
<reference evidence="1" key="1">
    <citation type="journal article" date="2015" name="Nature">
        <title>Complex archaea that bridge the gap between prokaryotes and eukaryotes.</title>
        <authorList>
            <person name="Spang A."/>
            <person name="Saw J.H."/>
            <person name="Jorgensen S.L."/>
            <person name="Zaremba-Niedzwiedzka K."/>
            <person name="Martijn J."/>
            <person name="Lind A.E."/>
            <person name="van Eijk R."/>
            <person name="Schleper C."/>
            <person name="Guy L."/>
            <person name="Ettema T.J."/>
        </authorList>
    </citation>
    <scope>NUCLEOTIDE SEQUENCE</scope>
</reference>
<dbReference type="AlphaFoldDB" id="A0A0F9ALF2"/>
<protein>
    <submittedName>
        <fullName evidence="1">Uncharacterized protein</fullName>
    </submittedName>
</protein>
<feature type="non-terminal residue" evidence="1">
    <location>
        <position position="99"/>
    </location>
</feature>
<evidence type="ECO:0000313" key="1">
    <source>
        <dbReference type="EMBL" id="KKK73021.1"/>
    </source>
</evidence>
<organism evidence="1">
    <name type="scientific">marine sediment metagenome</name>
    <dbReference type="NCBI Taxonomy" id="412755"/>
    <lineage>
        <taxon>unclassified sequences</taxon>
        <taxon>metagenomes</taxon>
        <taxon>ecological metagenomes</taxon>
    </lineage>
</organism>
<accession>A0A0F9ALF2</accession>
<comment type="caution">
    <text evidence="1">The sequence shown here is derived from an EMBL/GenBank/DDBJ whole genome shotgun (WGS) entry which is preliminary data.</text>
</comment>
<gene>
    <name evidence="1" type="ORF">LCGC14_2898050</name>
</gene>
<proteinExistence type="predicted"/>